<organism evidence="2 3">
    <name type="scientific">Pontibacter actiniarum</name>
    <dbReference type="NCBI Taxonomy" id="323450"/>
    <lineage>
        <taxon>Bacteria</taxon>
        <taxon>Pseudomonadati</taxon>
        <taxon>Bacteroidota</taxon>
        <taxon>Cytophagia</taxon>
        <taxon>Cytophagales</taxon>
        <taxon>Hymenobacteraceae</taxon>
        <taxon>Pontibacter</taxon>
    </lineage>
</organism>
<dbReference type="Pfam" id="PF16403">
    <property type="entry name" value="Bact_surface_Ig-like"/>
    <property type="match status" value="1"/>
</dbReference>
<evidence type="ECO:0000313" key="2">
    <source>
        <dbReference type="EMBL" id="ARS37861.1"/>
    </source>
</evidence>
<keyword evidence="3" id="KW-1185">Reference proteome</keyword>
<dbReference type="KEGG" id="pact:CA264_13590"/>
<name>A0A1X9YYK9_9BACT</name>
<gene>
    <name evidence="2" type="ORF">CA264_13590</name>
</gene>
<protein>
    <recommendedName>
        <fullName evidence="1">Pesticidal crystal protein Cry22Aa Ig-like domain-containing protein</fullName>
    </recommendedName>
</protein>
<reference evidence="3" key="1">
    <citation type="submission" date="2017-05" db="EMBL/GenBank/DDBJ databases">
        <authorList>
            <person name="Ray J."/>
            <person name="Price M."/>
            <person name="Deutschbauer A."/>
        </authorList>
    </citation>
    <scope>NUCLEOTIDE SEQUENCE [LARGE SCALE GENOMIC DNA]</scope>
    <source>
        <strain evidence="3">DSM 19842</strain>
    </source>
</reference>
<dbReference type="Proteomes" id="UP000266292">
    <property type="component" value="Chromosome"/>
</dbReference>
<sequence>MLALMCFASVFLASCEKDEDTADVSFVTTYPTIELTGEQWDAIMVGESYTDPGVEAFEGETPIEYTTTGSVDPNTPGAYVITYTATNSDGFSTSVRRYVGVITPEAAAIDLSGQYQRNAGALGVSTVIRLEPGLYQTNNIGGIGAPGPATTVNFFHPTVNNLVVPPQNVLGNEFAAVDATVIPGTSYSWSVVNPGYGTVLRTFVKL</sequence>
<evidence type="ECO:0000313" key="3">
    <source>
        <dbReference type="Proteomes" id="UP000266292"/>
    </source>
</evidence>
<dbReference type="OrthoDB" id="1423116at2"/>
<dbReference type="EMBL" id="CP021235">
    <property type="protein sequence ID" value="ARS37861.1"/>
    <property type="molecule type" value="Genomic_DNA"/>
</dbReference>
<proteinExistence type="predicted"/>
<feature type="domain" description="Pesticidal crystal protein Cry22Aa Ig-like" evidence="1">
    <location>
        <begin position="33"/>
        <end position="101"/>
    </location>
</feature>
<accession>A0A1X9YYK9</accession>
<dbReference type="STRING" id="709015.GCA_000472485_02757"/>
<dbReference type="InterPro" id="IPR032179">
    <property type="entry name" value="Cry22Aa_Ig-like"/>
</dbReference>
<dbReference type="InterPro" id="IPR013783">
    <property type="entry name" value="Ig-like_fold"/>
</dbReference>
<dbReference type="Gene3D" id="2.60.40.10">
    <property type="entry name" value="Immunoglobulins"/>
    <property type="match status" value="1"/>
</dbReference>
<dbReference type="AlphaFoldDB" id="A0A1X9YYK9"/>
<evidence type="ECO:0000259" key="1">
    <source>
        <dbReference type="Pfam" id="PF16403"/>
    </source>
</evidence>